<dbReference type="Proteomes" id="UP000031397">
    <property type="component" value="Unassembled WGS sequence"/>
</dbReference>
<evidence type="ECO:0000313" key="7">
    <source>
        <dbReference type="EMBL" id="KID41029.1"/>
    </source>
</evidence>
<dbReference type="HAMAP" id="MF_00871">
    <property type="entry name" value="RqcP"/>
    <property type="match status" value="1"/>
</dbReference>
<dbReference type="GO" id="GO:0000049">
    <property type="term" value="F:tRNA binding"/>
    <property type="evidence" value="ECO:0007669"/>
    <property type="project" value="UniProtKB-UniRule"/>
</dbReference>
<proteinExistence type="inferred from homology"/>
<dbReference type="PROSITE" id="PS50889">
    <property type="entry name" value="S4"/>
    <property type="match status" value="1"/>
</dbReference>
<keyword evidence="1 5" id="KW-0820">tRNA-binding</keyword>
<evidence type="ECO:0000313" key="9">
    <source>
        <dbReference type="Proteomes" id="UP000031397"/>
    </source>
</evidence>
<evidence type="ECO:0000256" key="1">
    <source>
        <dbReference type="ARBA" id="ARBA00022555"/>
    </source>
</evidence>
<comment type="subunit">
    <text evidence="5">Associates with stalled 50S ribosomal subunits. Binds to RqcH, 23S rRNA and the P-site tRNA. Does not require RqcH for association with 50S subunits.</text>
</comment>
<gene>
    <name evidence="5" type="primary">rqcP</name>
    <name evidence="8" type="ORF">LF543_05665</name>
    <name evidence="7" type="ORF">LfDm3_1175</name>
</gene>
<dbReference type="Pfam" id="PF01479">
    <property type="entry name" value="S4"/>
    <property type="match status" value="1"/>
</dbReference>
<dbReference type="GeneID" id="74913836"/>
<feature type="domain" description="RNA-binding S4" evidence="6">
    <location>
        <begin position="1"/>
        <end position="62"/>
    </location>
</feature>
<reference evidence="8 10" key="2">
    <citation type="submission" date="2019-10" db="EMBL/GenBank/DDBJ databases">
        <title>Genome sequencing of Lactobacillus fructivorans.</title>
        <authorList>
            <person name="Kim K."/>
        </authorList>
    </citation>
    <scope>NUCLEOTIDE SEQUENCE [LARGE SCALE GENOMIC DNA]</scope>
    <source>
        <strain evidence="8 10">LF543</strain>
    </source>
</reference>
<dbReference type="AlphaFoldDB" id="A0A0C1M404"/>
<dbReference type="RefSeq" id="WP_039144956.1">
    <property type="nucleotide sequence ID" value="NZ_AZDS01000004.1"/>
</dbReference>
<dbReference type="SUPFAM" id="SSF55174">
    <property type="entry name" value="Alpha-L RNA-binding motif"/>
    <property type="match status" value="1"/>
</dbReference>
<evidence type="ECO:0000313" key="10">
    <source>
        <dbReference type="Proteomes" id="UP000327194"/>
    </source>
</evidence>
<sequence length="95" mass="10850">MRIDKFLKIARIIKRRPIAKKIADQGRVFVNGEPAKSSSKVSVGDQILIKFGNKNLTVEVLQLLDTTKKADSDTMYKTISETYDRDYKAENDELE</sequence>
<reference evidence="7 9" key="1">
    <citation type="submission" date="2014-06" db="EMBL/GenBank/DDBJ databases">
        <title>Functional and comparative genomic analyses of the Drosophila gut microbiota identify candidate symbiosis factors.</title>
        <authorList>
            <person name="Newell P.D."/>
            <person name="Chaston J.M."/>
            <person name="Douglas A.E."/>
        </authorList>
    </citation>
    <scope>NUCLEOTIDE SEQUENCE [LARGE SCALE GENOMIC DNA]</scope>
    <source>
        <strain evidence="7 9">DmCS_002</strain>
    </source>
</reference>
<dbReference type="InterPro" id="IPR025490">
    <property type="entry name" value="RqcP"/>
</dbReference>
<dbReference type="GO" id="GO:0072344">
    <property type="term" value="P:rescue of stalled ribosome"/>
    <property type="evidence" value="ECO:0007669"/>
    <property type="project" value="UniProtKB-UniRule"/>
</dbReference>
<dbReference type="CDD" id="cd00165">
    <property type="entry name" value="S4"/>
    <property type="match status" value="1"/>
</dbReference>
<organism evidence="7 9">
    <name type="scientific">Fructilactobacillus fructivorans</name>
    <dbReference type="NCBI Taxonomy" id="1614"/>
    <lineage>
        <taxon>Bacteria</taxon>
        <taxon>Bacillati</taxon>
        <taxon>Bacillota</taxon>
        <taxon>Bacilli</taxon>
        <taxon>Lactobacillales</taxon>
        <taxon>Lactobacillaceae</taxon>
        <taxon>Fructilactobacillus</taxon>
    </lineage>
</organism>
<dbReference type="EMBL" id="CP045562">
    <property type="protein sequence ID" value="QFX93051.1"/>
    <property type="molecule type" value="Genomic_DNA"/>
</dbReference>
<dbReference type="PIRSF" id="PIRSF038881">
    <property type="entry name" value="RNAbp_HP1423"/>
    <property type="match status" value="1"/>
</dbReference>
<comment type="function">
    <text evidence="5">Key component of the ribosome quality control system (RQC), a ribosome-associated complex that mediates the extraction of incompletely synthesized nascent chains from stalled ribosomes and their subsequent degradation. RqcH recruits Ala-charged tRNA, and with RqcP directs the elongation of stalled nascent chains on 50S ribosomal subunits, leading to non-templated C-terminal alanine extensions (Ala tail). The Ala tail promotes nascent chain degradation. RqcP is associated with the translocation-like movement of the peptidyl-tRNA from the A-site into the P-site.</text>
</comment>
<dbReference type="GO" id="GO:0043023">
    <property type="term" value="F:ribosomal large subunit binding"/>
    <property type="evidence" value="ECO:0007669"/>
    <property type="project" value="UniProtKB-UniRule"/>
</dbReference>
<keyword evidence="7" id="KW-0346">Stress response</keyword>
<evidence type="ECO:0000259" key="6">
    <source>
        <dbReference type="SMART" id="SM00363"/>
    </source>
</evidence>
<evidence type="ECO:0000313" key="8">
    <source>
        <dbReference type="EMBL" id="QFX93051.1"/>
    </source>
</evidence>
<evidence type="ECO:0000256" key="3">
    <source>
        <dbReference type="ARBA" id="ARBA00022884"/>
    </source>
</evidence>
<dbReference type="KEGG" id="lfv:LF543_05665"/>
<dbReference type="PATRIC" id="fig|1614.10.peg.1047"/>
<dbReference type="InterPro" id="IPR036986">
    <property type="entry name" value="S4_RNA-bd_sf"/>
</dbReference>
<dbReference type="InterPro" id="IPR002942">
    <property type="entry name" value="S4_RNA-bd"/>
</dbReference>
<protein>
    <recommendedName>
        <fullName evidence="5">RQC P-site tRNA stabilizing factor</fullName>
        <shortName evidence="5">RqcP</shortName>
    </recommendedName>
    <alternativeName>
        <fullName evidence="5">Ribosome-associated protein quality control protein P</fullName>
    </alternativeName>
</protein>
<dbReference type="OrthoDB" id="9805210at2"/>
<evidence type="ECO:0000256" key="5">
    <source>
        <dbReference type="HAMAP-Rule" id="MF_00871"/>
    </source>
</evidence>
<comment type="similarity">
    <text evidence="5">Belongs to the RqcP family.</text>
</comment>
<evidence type="ECO:0000256" key="4">
    <source>
        <dbReference type="ARBA" id="ARBA00022917"/>
    </source>
</evidence>
<keyword evidence="4 5" id="KW-0648">Protein biosynthesis</keyword>
<dbReference type="EMBL" id="JOJZ01000024">
    <property type="protein sequence ID" value="KID41029.1"/>
    <property type="molecule type" value="Genomic_DNA"/>
</dbReference>
<keyword evidence="2 5" id="KW-0699">rRNA-binding</keyword>
<keyword evidence="9" id="KW-1185">Reference proteome</keyword>
<dbReference type="SMART" id="SM00363">
    <property type="entry name" value="S4"/>
    <property type="match status" value="1"/>
</dbReference>
<accession>A0A0C1M404</accession>
<dbReference type="Gene3D" id="3.10.290.10">
    <property type="entry name" value="RNA-binding S4 domain"/>
    <property type="match status" value="1"/>
</dbReference>
<keyword evidence="3 5" id="KW-0694">RNA-binding</keyword>
<dbReference type="GO" id="GO:0019843">
    <property type="term" value="F:rRNA binding"/>
    <property type="evidence" value="ECO:0007669"/>
    <property type="project" value="UniProtKB-UniRule"/>
</dbReference>
<name>A0A0C1M404_9LACO</name>
<evidence type="ECO:0000256" key="2">
    <source>
        <dbReference type="ARBA" id="ARBA00022730"/>
    </source>
</evidence>
<dbReference type="Proteomes" id="UP000327194">
    <property type="component" value="Chromosome"/>
</dbReference>